<organism evidence="1 2">
    <name type="scientific">Eretmocerus hayati</name>
    <dbReference type="NCBI Taxonomy" id="131215"/>
    <lineage>
        <taxon>Eukaryota</taxon>
        <taxon>Metazoa</taxon>
        <taxon>Ecdysozoa</taxon>
        <taxon>Arthropoda</taxon>
        <taxon>Hexapoda</taxon>
        <taxon>Insecta</taxon>
        <taxon>Pterygota</taxon>
        <taxon>Neoptera</taxon>
        <taxon>Endopterygota</taxon>
        <taxon>Hymenoptera</taxon>
        <taxon>Apocrita</taxon>
        <taxon>Proctotrupomorpha</taxon>
        <taxon>Chalcidoidea</taxon>
        <taxon>Aphelinidae</taxon>
        <taxon>Aphelininae</taxon>
        <taxon>Eretmocerus</taxon>
    </lineage>
</organism>
<sequence>MGCNLDFKLYEAVEMGLYEEARSLIGQGAVPGGYRGHLGKTCLMSVLRGAGLGIDLPFFKLILEAGADVTEIYQFGDSCLHYAVQCDKSGEVTHGILNAGASTFVNLRNGSLGIAIIIAVRRLSFGVKDEKGKVNAVRHLLHFGASPAMKDRYRQTYFHACSECSDSVLEMLCDNESSPSIINHADVNGGSPLQLAVLHCNLETVRLFLKNEANVNFISPGYGHGFPFDDDLSENSWDWQNGSALHVSLNSLLFIQHSRFCSLIKWKPSPPKKPAALPVILGKFLRSG</sequence>
<proteinExistence type="predicted"/>
<name>A0ACC2NKV9_9HYME</name>
<keyword evidence="2" id="KW-1185">Reference proteome</keyword>
<protein>
    <submittedName>
        <fullName evidence="1">Uncharacterized protein</fullName>
    </submittedName>
</protein>
<accession>A0ACC2NKV9</accession>
<dbReference type="Proteomes" id="UP001239111">
    <property type="component" value="Chromosome 3"/>
</dbReference>
<evidence type="ECO:0000313" key="2">
    <source>
        <dbReference type="Proteomes" id="UP001239111"/>
    </source>
</evidence>
<comment type="caution">
    <text evidence="1">The sequence shown here is derived from an EMBL/GenBank/DDBJ whole genome shotgun (WGS) entry which is preliminary data.</text>
</comment>
<reference evidence="1" key="1">
    <citation type="submission" date="2023-04" db="EMBL/GenBank/DDBJ databases">
        <title>A chromosome-level genome assembly of the parasitoid wasp Eretmocerus hayati.</title>
        <authorList>
            <person name="Zhong Y."/>
            <person name="Liu S."/>
            <person name="Liu Y."/>
        </authorList>
    </citation>
    <scope>NUCLEOTIDE SEQUENCE</scope>
    <source>
        <strain evidence="1">ZJU_SS_LIU_2023</strain>
    </source>
</reference>
<dbReference type="EMBL" id="CM056743">
    <property type="protein sequence ID" value="KAJ8671825.1"/>
    <property type="molecule type" value="Genomic_DNA"/>
</dbReference>
<gene>
    <name evidence="1" type="ORF">QAD02_003084</name>
</gene>
<evidence type="ECO:0000313" key="1">
    <source>
        <dbReference type="EMBL" id="KAJ8671825.1"/>
    </source>
</evidence>